<dbReference type="AlphaFoldDB" id="A0A1F7UPM9"/>
<organism evidence="2 3">
    <name type="scientific">Candidatus Uhrbacteria bacterium RIFCSPLOWO2_01_FULL_47_25</name>
    <dbReference type="NCBI Taxonomy" id="1802402"/>
    <lineage>
        <taxon>Bacteria</taxon>
        <taxon>Candidatus Uhriibacteriota</taxon>
    </lineage>
</organism>
<dbReference type="Gene3D" id="3.40.50.1240">
    <property type="entry name" value="Phosphoglycerate mutase-like"/>
    <property type="match status" value="1"/>
</dbReference>
<feature type="region of interest" description="Disordered" evidence="1">
    <location>
        <begin position="1"/>
        <end position="21"/>
    </location>
</feature>
<evidence type="ECO:0000256" key="1">
    <source>
        <dbReference type="SAM" id="MobiDB-lite"/>
    </source>
</evidence>
<evidence type="ECO:0000313" key="3">
    <source>
        <dbReference type="Proteomes" id="UP000176846"/>
    </source>
</evidence>
<accession>A0A1F7UPM9</accession>
<evidence type="ECO:0000313" key="2">
    <source>
        <dbReference type="EMBL" id="OGL80231.1"/>
    </source>
</evidence>
<name>A0A1F7UPM9_9BACT</name>
<protein>
    <recommendedName>
        <fullName evidence="4">Histidine phosphatase family protein</fullName>
    </recommendedName>
</protein>
<evidence type="ECO:0008006" key="4">
    <source>
        <dbReference type="Google" id="ProtNLM"/>
    </source>
</evidence>
<comment type="caution">
    <text evidence="2">The sequence shown here is derived from an EMBL/GenBank/DDBJ whole genome shotgun (WGS) entry which is preliminary data.</text>
</comment>
<proteinExistence type="predicted"/>
<reference evidence="2 3" key="1">
    <citation type="journal article" date="2016" name="Nat. Commun.">
        <title>Thousands of microbial genomes shed light on interconnected biogeochemical processes in an aquifer system.</title>
        <authorList>
            <person name="Anantharaman K."/>
            <person name="Brown C.T."/>
            <person name="Hug L.A."/>
            <person name="Sharon I."/>
            <person name="Castelle C.J."/>
            <person name="Probst A.J."/>
            <person name="Thomas B.C."/>
            <person name="Singh A."/>
            <person name="Wilkins M.J."/>
            <person name="Karaoz U."/>
            <person name="Brodie E.L."/>
            <person name="Williams K.H."/>
            <person name="Hubbard S.S."/>
            <person name="Banfield J.F."/>
        </authorList>
    </citation>
    <scope>NUCLEOTIDE SEQUENCE [LARGE SCALE GENOMIC DNA]</scope>
</reference>
<dbReference type="EMBL" id="MGEK01000039">
    <property type="protein sequence ID" value="OGL80231.1"/>
    <property type="molecule type" value="Genomic_DNA"/>
</dbReference>
<dbReference type="SUPFAM" id="SSF53254">
    <property type="entry name" value="Phosphoglycerate mutase-like"/>
    <property type="match status" value="1"/>
</dbReference>
<dbReference type="Proteomes" id="UP000176846">
    <property type="component" value="Unassembled WGS sequence"/>
</dbReference>
<dbReference type="InterPro" id="IPR029033">
    <property type="entry name" value="His_PPase_superfam"/>
</dbReference>
<sequence length="318" mass="36075">MINERRPQIEQPEELKEERGHNTEIRFTFVRHSQKASGQVFAEGIQGLSTSSISETGKQRAETYGKSQLAGRKITKAYATAIDRTKETLTSVFQAAEVNPNILQRSETTQAFFSLPALAASKKFMQQYDAIMLPKRQQYIDEHYSGKKFDELPPDEQEAAAEYAEEPALEWYLSFGDKRPDEETPSPREQAASVAFKINRLVHLPDYMPGGKSINLVSSGHKTSTEAFLKYAIEREKNKESVVGFENLEEIGGSLKILDSWDLRIQNDNQGEKQVTIILRRENGETQEYKLNIPALTELAKEYIKANNIKPKKVDSLQ</sequence>
<gene>
    <name evidence="2" type="ORF">A2936_02590</name>
</gene>